<protein>
    <submittedName>
        <fullName evidence="1">Uncharacterized protein</fullName>
    </submittedName>
</protein>
<dbReference type="EMBL" id="MU003526">
    <property type="protein sequence ID" value="KAF2466154.1"/>
    <property type="molecule type" value="Genomic_DNA"/>
</dbReference>
<sequence length="169" mass="16814">MARAVLLLVFSLVATALAHSGHDEATTMMGMMSTYTGSIPTTFMSCGHGGPGRKRHDGCDDSSSHHSEFETEPGNYYSYTYNPSNALSYGPSDTGSSVRATSAAGSSASSAAAASSKATGSSPSATTQSGATSTRPSALQITGTGAANAHYPEILGAVAGGLIAGLALA</sequence>
<evidence type="ECO:0000313" key="2">
    <source>
        <dbReference type="Proteomes" id="UP000799755"/>
    </source>
</evidence>
<evidence type="ECO:0000313" key="1">
    <source>
        <dbReference type="EMBL" id="KAF2466154.1"/>
    </source>
</evidence>
<gene>
    <name evidence="1" type="ORF">BDR25DRAFT_317951</name>
</gene>
<accession>A0ACB6QGK5</accession>
<comment type="caution">
    <text evidence="1">The sequence shown here is derived from an EMBL/GenBank/DDBJ whole genome shotgun (WGS) entry which is preliminary data.</text>
</comment>
<name>A0ACB6QGK5_9PLEO</name>
<keyword evidence="2" id="KW-1185">Reference proteome</keyword>
<reference evidence="1" key="1">
    <citation type="journal article" date="2020" name="Stud. Mycol.">
        <title>101 Dothideomycetes genomes: a test case for predicting lifestyles and emergence of pathogens.</title>
        <authorList>
            <person name="Haridas S."/>
            <person name="Albert R."/>
            <person name="Binder M."/>
            <person name="Bloem J."/>
            <person name="Labutti K."/>
            <person name="Salamov A."/>
            <person name="Andreopoulos B."/>
            <person name="Baker S."/>
            <person name="Barry K."/>
            <person name="Bills G."/>
            <person name="Bluhm B."/>
            <person name="Cannon C."/>
            <person name="Castanera R."/>
            <person name="Culley D."/>
            <person name="Daum C."/>
            <person name="Ezra D."/>
            <person name="Gonzalez J."/>
            <person name="Henrissat B."/>
            <person name="Kuo A."/>
            <person name="Liang C."/>
            <person name="Lipzen A."/>
            <person name="Lutzoni F."/>
            <person name="Magnuson J."/>
            <person name="Mondo S."/>
            <person name="Nolan M."/>
            <person name="Ohm R."/>
            <person name="Pangilinan J."/>
            <person name="Park H.-J."/>
            <person name="Ramirez L."/>
            <person name="Alfaro M."/>
            <person name="Sun H."/>
            <person name="Tritt A."/>
            <person name="Yoshinaga Y."/>
            <person name="Zwiers L.-H."/>
            <person name="Turgeon B."/>
            <person name="Goodwin S."/>
            <person name="Spatafora J."/>
            <person name="Crous P."/>
            <person name="Grigoriev I."/>
        </authorList>
    </citation>
    <scope>NUCLEOTIDE SEQUENCE</scope>
    <source>
        <strain evidence="1">ATCC 200398</strain>
    </source>
</reference>
<organism evidence="1 2">
    <name type="scientific">Lindgomyces ingoldianus</name>
    <dbReference type="NCBI Taxonomy" id="673940"/>
    <lineage>
        <taxon>Eukaryota</taxon>
        <taxon>Fungi</taxon>
        <taxon>Dikarya</taxon>
        <taxon>Ascomycota</taxon>
        <taxon>Pezizomycotina</taxon>
        <taxon>Dothideomycetes</taxon>
        <taxon>Pleosporomycetidae</taxon>
        <taxon>Pleosporales</taxon>
        <taxon>Lindgomycetaceae</taxon>
        <taxon>Lindgomyces</taxon>
    </lineage>
</organism>
<dbReference type="Proteomes" id="UP000799755">
    <property type="component" value="Unassembled WGS sequence"/>
</dbReference>
<proteinExistence type="predicted"/>